<reference evidence="3 4" key="1">
    <citation type="journal article" date="2012" name="PLoS Pathog.">
        <title>The genome of the obligate intracellular parasite Trachipleistophora hominis: new insights into microsporidian genome dynamics and reductive evolution.</title>
        <authorList>
            <person name="Heinz E."/>
            <person name="Williams T.A."/>
            <person name="Nakjang S."/>
            <person name="Noel C.J."/>
            <person name="Swan D.C."/>
            <person name="Goldberg A.V."/>
            <person name="Harris S.R."/>
            <person name="Weinmaier T."/>
            <person name="Markert S."/>
            <person name="Becher D."/>
            <person name="Bernhardt J."/>
            <person name="Dagan T."/>
            <person name="Hacker C."/>
            <person name="Lucocq J.M."/>
            <person name="Schweder T."/>
            <person name="Rattei T."/>
            <person name="Hall N."/>
            <person name="Hirt R.P."/>
            <person name="Embley T.M."/>
        </authorList>
    </citation>
    <scope>NUCLEOTIDE SEQUENCE [LARGE SCALE GENOMIC DNA]</scope>
</reference>
<dbReference type="HOGENOM" id="CLU_415733_0_0_1"/>
<keyword evidence="1" id="KW-0175">Coiled coil</keyword>
<feature type="coiled-coil region" evidence="1">
    <location>
        <begin position="636"/>
        <end position="663"/>
    </location>
</feature>
<evidence type="ECO:0000256" key="1">
    <source>
        <dbReference type="SAM" id="Coils"/>
    </source>
</evidence>
<evidence type="ECO:0000313" key="4">
    <source>
        <dbReference type="Proteomes" id="UP000011185"/>
    </source>
</evidence>
<feature type="region of interest" description="Disordered" evidence="2">
    <location>
        <begin position="586"/>
        <end position="616"/>
    </location>
</feature>
<dbReference type="OMA" id="FKINRTE"/>
<proteinExistence type="predicted"/>
<dbReference type="InParanoid" id="L7JTN5"/>
<feature type="coiled-coil region" evidence="1">
    <location>
        <begin position="463"/>
        <end position="490"/>
    </location>
</feature>
<dbReference type="Proteomes" id="UP000011185">
    <property type="component" value="Unassembled WGS sequence"/>
</dbReference>
<evidence type="ECO:0000256" key="2">
    <source>
        <dbReference type="SAM" id="MobiDB-lite"/>
    </source>
</evidence>
<accession>L7JTN5</accession>
<evidence type="ECO:0000313" key="3">
    <source>
        <dbReference type="EMBL" id="ELQ74774.1"/>
    </source>
</evidence>
<keyword evidence="4" id="KW-1185">Reference proteome</keyword>
<gene>
    <name evidence="3" type="ORF">THOM_2303</name>
</gene>
<organism evidence="3 4">
    <name type="scientific">Trachipleistophora hominis</name>
    <name type="common">Microsporidian parasite</name>
    <dbReference type="NCBI Taxonomy" id="72359"/>
    <lineage>
        <taxon>Eukaryota</taxon>
        <taxon>Fungi</taxon>
        <taxon>Fungi incertae sedis</taxon>
        <taxon>Microsporidia</taxon>
        <taxon>Pleistophoridae</taxon>
        <taxon>Trachipleistophora</taxon>
    </lineage>
</organism>
<name>L7JTN5_TRAHO</name>
<dbReference type="EMBL" id="JH994024">
    <property type="protein sequence ID" value="ELQ74774.1"/>
    <property type="molecule type" value="Genomic_DNA"/>
</dbReference>
<dbReference type="VEuPathDB" id="MicrosporidiaDB:THOM_2303"/>
<sequence>MLVYFLTFLCASSSNEDSNRKLGMFIKEFEEHEKNDTASQCKIDRGMHNVMGNKAHRESSFVTNFITTSYVDTNSEIGSAVCTSMVPSENEPFVDTNSEIGSAVCTSMVPSENEPLESTSFDHNDTVTQKNMVQWWCGSMSVFTHILNFDCHLNGKVLQSSGLKFKRIIQDVKQPNSVITIELLIKEDVMFRQLYSVCEAGRNIDFVALAKKGFSYLSYYKTDNDEMDYSVSTVQKSYSFFKRSISRGNSIKRRTLIPIGNEPRETDQDLTEYNRAMRTTKSYSKSLPDIGTKSNKSLVRRKFESFSDKICASISGRDHDSCEAFSSEFNAYKQSEKNRIYGKEGAVLNFSSSHGVVRYRMTMEFDMDKGKVRESSDMQQSLDHSEASKDLFVRNASFTLDLILFLAKYTNIGQKTGYNFYTENAKKGFIDELRNKIKVCGSHYNWQLRKLVQELKFLKEKSLKFLRDDNNLTLTQLEEYTKQLKLLQELTAFNQYIYNIHEFLDKITEIFNTFNLTLGRTLNNLNNLQNLIGKSALFTWDEQLLAISFGSTMNEVSKVSSTAATRLSYLITNTIPETTFEINSSPLENEDTLNASSHDTGATKSISEPYNTDRNNSIHYTPFSSCSRENDPQRLMSDHIKNLQNIRNDVLNLEKEMIEMLANLFFCNSFFKYVTHRFDDIINGK</sequence>
<protein>
    <submittedName>
        <fullName evidence="3">Uncharacterized protein</fullName>
    </submittedName>
</protein>
<dbReference type="AlphaFoldDB" id="L7JTN5"/>